<feature type="region of interest" description="Disordered" evidence="1">
    <location>
        <begin position="1"/>
        <end position="24"/>
    </location>
</feature>
<evidence type="ECO:0008006" key="4">
    <source>
        <dbReference type="Google" id="ProtNLM"/>
    </source>
</evidence>
<dbReference type="SUPFAM" id="SSF141571">
    <property type="entry name" value="Pentapeptide repeat-like"/>
    <property type="match status" value="1"/>
</dbReference>
<dbReference type="PANTHER" id="PTHR14136">
    <property type="entry name" value="BTB_POZ DOMAIN-CONTAINING PROTEIN KCTD9"/>
    <property type="match status" value="1"/>
</dbReference>
<dbReference type="Proteomes" id="UP000013827">
    <property type="component" value="Unassembled WGS sequence"/>
</dbReference>
<dbReference type="HOGENOM" id="CLU_1672532_0_0_1"/>
<dbReference type="RefSeq" id="XP_005792291.1">
    <property type="nucleotide sequence ID" value="XM_005792234.1"/>
</dbReference>
<evidence type="ECO:0000256" key="1">
    <source>
        <dbReference type="SAM" id="MobiDB-lite"/>
    </source>
</evidence>
<accession>A0A0D3KVS7</accession>
<proteinExistence type="predicted"/>
<dbReference type="KEGG" id="ehx:EMIHUDRAFT_223426"/>
<dbReference type="InterPro" id="IPR001646">
    <property type="entry name" value="5peptide_repeat"/>
</dbReference>
<reference evidence="3" key="1">
    <citation type="journal article" date="2013" name="Nature">
        <title>Pan genome of the phytoplankton Emiliania underpins its global distribution.</title>
        <authorList>
            <person name="Read B.A."/>
            <person name="Kegel J."/>
            <person name="Klute M.J."/>
            <person name="Kuo A."/>
            <person name="Lefebvre S.C."/>
            <person name="Maumus F."/>
            <person name="Mayer C."/>
            <person name="Miller J."/>
            <person name="Monier A."/>
            <person name="Salamov A."/>
            <person name="Young J."/>
            <person name="Aguilar M."/>
            <person name="Claverie J.M."/>
            <person name="Frickenhaus S."/>
            <person name="Gonzalez K."/>
            <person name="Herman E.K."/>
            <person name="Lin Y.C."/>
            <person name="Napier J."/>
            <person name="Ogata H."/>
            <person name="Sarno A.F."/>
            <person name="Shmutz J."/>
            <person name="Schroeder D."/>
            <person name="de Vargas C."/>
            <person name="Verret F."/>
            <person name="von Dassow P."/>
            <person name="Valentin K."/>
            <person name="Van de Peer Y."/>
            <person name="Wheeler G."/>
            <person name="Dacks J.B."/>
            <person name="Delwiche C.F."/>
            <person name="Dyhrman S.T."/>
            <person name="Glockner G."/>
            <person name="John U."/>
            <person name="Richards T."/>
            <person name="Worden A.Z."/>
            <person name="Zhang X."/>
            <person name="Grigoriev I.V."/>
            <person name="Allen A.E."/>
            <person name="Bidle K."/>
            <person name="Borodovsky M."/>
            <person name="Bowler C."/>
            <person name="Brownlee C."/>
            <person name="Cock J.M."/>
            <person name="Elias M."/>
            <person name="Gladyshev V.N."/>
            <person name="Groth M."/>
            <person name="Guda C."/>
            <person name="Hadaegh A."/>
            <person name="Iglesias-Rodriguez M.D."/>
            <person name="Jenkins J."/>
            <person name="Jones B.M."/>
            <person name="Lawson T."/>
            <person name="Leese F."/>
            <person name="Lindquist E."/>
            <person name="Lobanov A."/>
            <person name="Lomsadze A."/>
            <person name="Malik S.B."/>
            <person name="Marsh M.E."/>
            <person name="Mackinder L."/>
            <person name="Mock T."/>
            <person name="Mueller-Roeber B."/>
            <person name="Pagarete A."/>
            <person name="Parker M."/>
            <person name="Probert I."/>
            <person name="Quesneville H."/>
            <person name="Raines C."/>
            <person name="Rensing S.A."/>
            <person name="Riano-Pachon D.M."/>
            <person name="Richier S."/>
            <person name="Rokitta S."/>
            <person name="Shiraiwa Y."/>
            <person name="Soanes D.M."/>
            <person name="van der Giezen M."/>
            <person name="Wahlund T.M."/>
            <person name="Williams B."/>
            <person name="Wilson W."/>
            <person name="Wolfe G."/>
            <person name="Wurch L.L."/>
        </authorList>
    </citation>
    <scope>NUCLEOTIDE SEQUENCE</scope>
</reference>
<dbReference type="PANTHER" id="PTHR14136:SF17">
    <property type="entry name" value="BTB_POZ DOMAIN-CONTAINING PROTEIN KCTD9"/>
    <property type="match status" value="1"/>
</dbReference>
<dbReference type="GeneID" id="17285133"/>
<dbReference type="Pfam" id="PF00805">
    <property type="entry name" value="Pentapeptide"/>
    <property type="match status" value="2"/>
</dbReference>
<name>A0A0D3KVS7_EMIH1</name>
<dbReference type="AlphaFoldDB" id="A0A0D3KVS7"/>
<dbReference type="PaxDb" id="2903-EOD39862"/>
<keyword evidence="3" id="KW-1185">Reference proteome</keyword>
<protein>
    <recommendedName>
        <fullName evidence="4">Pentapeptide repeat-containing protein</fullName>
    </recommendedName>
</protein>
<dbReference type="EnsemblProtists" id="EOD39862">
    <property type="protein sequence ID" value="EOD39862"/>
    <property type="gene ID" value="EMIHUDRAFT_223426"/>
</dbReference>
<dbReference type="Gene3D" id="2.160.20.80">
    <property type="entry name" value="E3 ubiquitin-protein ligase SopA"/>
    <property type="match status" value="1"/>
</dbReference>
<organism evidence="2 3">
    <name type="scientific">Emiliania huxleyi (strain CCMP1516)</name>
    <dbReference type="NCBI Taxonomy" id="280463"/>
    <lineage>
        <taxon>Eukaryota</taxon>
        <taxon>Haptista</taxon>
        <taxon>Haptophyta</taxon>
        <taxon>Prymnesiophyceae</taxon>
        <taxon>Isochrysidales</taxon>
        <taxon>Noelaerhabdaceae</taxon>
        <taxon>Emiliania</taxon>
    </lineage>
</organism>
<evidence type="ECO:0000313" key="2">
    <source>
        <dbReference type="EnsemblProtists" id="EOD39862"/>
    </source>
</evidence>
<dbReference type="InterPro" id="IPR051082">
    <property type="entry name" value="Pentapeptide-BTB/POZ_domain"/>
</dbReference>
<reference evidence="2" key="2">
    <citation type="submission" date="2024-10" db="UniProtKB">
        <authorList>
            <consortium name="EnsemblProtists"/>
        </authorList>
    </citation>
    <scope>IDENTIFICATION</scope>
</reference>
<evidence type="ECO:0000313" key="3">
    <source>
        <dbReference type="Proteomes" id="UP000013827"/>
    </source>
</evidence>
<sequence>MTRFAESDQRSTLVGGGFPQPAPRSANLDSAFGVQMDKTRAVRTDFNRASLRGAELVGCQFSRSDARFADFTSADLTGADFTGALLYRAVFRKADITDSSFRRPPHTRHASVCSVQGLVRYHEADFAGVIGLATADFMDSRGIPKGMPKTTTVSSWRG</sequence>